<dbReference type="Proteomes" id="UP000319322">
    <property type="component" value="Unassembled WGS sequence"/>
</dbReference>
<gene>
    <name evidence="1" type="ORF">FNE76_07765</name>
</gene>
<dbReference type="EMBL" id="VKGC01000033">
    <property type="protein sequence ID" value="TSA79823.1"/>
    <property type="molecule type" value="Genomic_DNA"/>
</dbReference>
<organism evidence="1 2">
    <name type="scientific">Helicobacter mehlei</name>
    <dbReference type="NCBI Taxonomy" id="2316080"/>
    <lineage>
        <taxon>Bacteria</taxon>
        <taxon>Pseudomonadati</taxon>
        <taxon>Campylobacterota</taxon>
        <taxon>Epsilonproteobacteria</taxon>
        <taxon>Campylobacterales</taxon>
        <taxon>Helicobacteraceae</taxon>
        <taxon>Helicobacter</taxon>
    </lineage>
</organism>
<reference evidence="2" key="1">
    <citation type="submission" date="2019-07" db="EMBL/GenBank/DDBJ databases">
        <title>Helicobacter labacensis sp. nov., Helicobacter mehlei sp. nov. and Helicobacter vulpis sp. nov., isolated from gastric mucosa of red fox (Vulpis vulpis).</title>
        <authorList>
            <person name="Papic B."/>
        </authorList>
    </citation>
    <scope>NUCLEOTIDE SEQUENCE [LARGE SCALE GENOMIC DNA]</scope>
    <source>
        <strain evidence="2">L8b</strain>
    </source>
</reference>
<name>A0A553UHZ7_9HELI</name>
<sequence length="504" mass="56673">MENFVFKFESIGELGTQVGALLMDFLSAHAHAQNLSYATTPEAFYLQATPQQAQSFADFLSQHLPLALSFKFVGVEVTGQTLEFNTSPKMAPPIDVLEERNALEHGNLDGIGEVIYEQKPCLDFAEITHAFQDILDRLQQKQHVILKTSRGIYTLSCTPLENSSVLFMDLASVLSLTRLDQRSAQALCTLEKPQLVATLKEVFVSDFKGLEIYAQLPYDFGLALLAHLGLKRDISYLFMAPSPNTPHLSYTTKAPSFPHQVFSVAKNGLLLPHARTHANPTLEFVRQEAPKEPHLVLYLNFERPTCCWVYDGVYKELLRWQVPTSPSTLLQEVQKNAKGRKLYANYQKAYPELCARLEQSPITEPSHNLLDFLAGLLQVLGLSKTHDPYALFDQAKSFLRTKGPYIDFKLAKDPPNLNPAPTLRSAMSYALGGTDAPTMCFGILDSLAQFLGNIIYDTHTQFHLNHVYLCGEVFLQKVFLDLCVEYFPKECTPIFPLKHMDYLA</sequence>
<reference evidence="1 2" key="2">
    <citation type="submission" date="2019-07" db="EMBL/GenBank/DDBJ databases">
        <title>Helicobacter labacensis sp. nov., Helicobacter mehlei sp. nov. and Helicobacter vulpis sp. nov., isolated from gastric mucosa of red fox (Vulpis vulpis).</title>
        <authorList>
            <person name="Kusar D."/>
            <person name="Gruntar I."/>
            <person name="Pate M."/>
            <person name="Zajc U."/>
            <person name="Ocepek M."/>
        </authorList>
    </citation>
    <scope>NUCLEOTIDE SEQUENCE [LARGE SCALE GENOMIC DNA]</scope>
    <source>
        <strain evidence="1 2">L8b</strain>
    </source>
</reference>
<evidence type="ECO:0000313" key="2">
    <source>
        <dbReference type="Proteomes" id="UP000319322"/>
    </source>
</evidence>
<comment type="caution">
    <text evidence="1">The sequence shown here is derived from an EMBL/GenBank/DDBJ whole genome shotgun (WGS) entry which is preliminary data.</text>
</comment>
<dbReference type="RefSeq" id="WP_120948796.1">
    <property type="nucleotide sequence ID" value="NZ_QXQP01000034.1"/>
</dbReference>
<dbReference type="OrthoDB" id="5318537at2"/>
<evidence type="ECO:0000313" key="1">
    <source>
        <dbReference type="EMBL" id="TSA79823.1"/>
    </source>
</evidence>
<keyword evidence="2" id="KW-1185">Reference proteome</keyword>
<reference evidence="1 2" key="3">
    <citation type="submission" date="2019-07" db="EMBL/GenBank/DDBJ databases">
        <authorList>
            <person name="Papic B."/>
        </authorList>
    </citation>
    <scope>NUCLEOTIDE SEQUENCE [LARGE SCALE GENOMIC DNA]</scope>
    <source>
        <strain evidence="1 2">L8b</strain>
    </source>
</reference>
<protein>
    <submittedName>
        <fullName evidence="1">Protein hydE</fullName>
    </submittedName>
</protein>
<accession>A0A553UHZ7</accession>
<dbReference type="AlphaFoldDB" id="A0A553UHZ7"/>
<proteinExistence type="predicted"/>